<evidence type="ECO:0000313" key="2">
    <source>
        <dbReference type="EMBL" id="VFK47319.1"/>
    </source>
</evidence>
<accession>A0A450Z0N4</accession>
<gene>
    <name evidence="2" type="ORF">BECKSD772E_GA0070983_10931</name>
    <name evidence="1" type="ORF">BECKSD772F_GA0070984_107719</name>
</gene>
<protein>
    <submittedName>
        <fullName evidence="2">PD-(D/E)XK nuclease family transposase</fullName>
    </submittedName>
</protein>
<reference evidence="2" key="1">
    <citation type="submission" date="2019-02" db="EMBL/GenBank/DDBJ databases">
        <authorList>
            <person name="Gruber-Vodicka R. H."/>
            <person name="Seah K. B. B."/>
        </authorList>
    </citation>
    <scope>NUCLEOTIDE SEQUENCE</scope>
    <source>
        <strain evidence="2">BECK_S1320</strain>
        <strain evidence="1">BECK_S1321</strain>
    </source>
</reference>
<dbReference type="EMBL" id="CAADFU010000093">
    <property type="protein sequence ID" value="VFK47319.1"/>
    <property type="molecule type" value="Genomic_DNA"/>
</dbReference>
<dbReference type="EMBL" id="CAADFR010000077">
    <property type="protein sequence ID" value="VFK40909.1"/>
    <property type="molecule type" value="Genomic_DNA"/>
</dbReference>
<dbReference type="AlphaFoldDB" id="A0A450Z0N4"/>
<organism evidence="2">
    <name type="scientific">Candidatus Kentrum sp. SD</name>
    <dbReference type="NCBI Taxonomy" id="2126332"/>
    <lineage>
        <taxon>Bacteria</taxon>
        <taxon>Pseudomonadati</taxon>
        <taxon>Pseudomonadota</taxon>
        <taxon>Gammaproteobacteria</taxon>
        <taxon>Candidatus Kentrum</taxon>
    </lineage>
</organism>
<proteinExistence type="predicted"/>
<sequence>MQIANPIYDVLFKYLMQNNEIATLILSTILEEEIISLDLLPQEAAITMENRHAPITVYRLDFSARIKMSSCEQRHVIIEIRKAKFASDIMGFRCCLGGQYAKGFPVEGEKKPPPQKNVWVVLGIGRLPSA</sequence>
<evidence type="ECO:0000313" key="1">
    <source>
        <dbReference type="EMBL" id="VFK40909.1"/>
    </source>
</evidence>
<name>A0A450Z0N4_9GAMM</name>